<dbReference type="Pfam" id="PF21242">
    <property type="entry name" value="ECT2_PH"/>
    <property type="match status" value="1"/>
</dbReference>
<dbReference type="Pfam" id="PF12738">
    <property type="entry name" value="PTCB-BRCT"/>
    <property type="match status" value="1"/>
</dbReference>
<dbReference type="Gene3D" id="1.20.900.10">
    <property type="entry name" value="Dbl homology (DH) domain"/>
    <property type="match status" value="1"/>
</dbReference>
<evidence type="ECO:0000259" key="2">
    <source>
        <dbReference type="PROSITE" id="PS50010"/>
    </source>
</evidence>
<dbReference type="SUPFAM" id="SSF48065">
    <property type="entry name" value="DBL homology domain (DH-domain)"/>
    <property type="match status" value="1"/>
</dbReference>
<dbReference type="AlphaFoldDB" id="A0A7I8VR93"/>
<dbReference type="PANTHER" id="PTHR16777:SF2">
    <property type="entry name" value="PROTEIN ECT2"/>
    <property type="match status" value="1"/>
</dbReference>
<dbReference type="Pfam" id="PF00533">
    <property type="entry name" value="BRCT"/>
    <property type="match status" value="1"/>
</dbReference>
<dbReference type="SMART" id="SM00325">
    <property type="entry name" value="RhoGEF"/>
    <property type="match status" value="1"/>
</dbReference>
<feature type="domain" description="BRCT" evidence="3">
    <location>
        <begin position="104"/>
        <end position="157"/>
    </location>
</feature>
<dbReference type="GO" id="GO:2000431">
    <property type="term" value="P:regulation of cytokinesis, actomyosin contractile ring assembly"/>
    <property type="evidence" value="ECO:0007669"/>
    <property type="project" value="InterPro"/>
</dbReference>
<accession>A0A7I8VR93</accession>
<feature type="region of interest" description="Disordered" evidence="1">
    <location>
        <begin position="886"/>
        <end position="907"/>
    </location>
</feature>
<dbReference type="Pfam" id="PF00621">
    <property type="entry name" value="RhoGEF"/>
    <property type="match status" value="1"/>
</dbReference>
<dbReference type="CDD" id="cd00160">
    <property type="entry name" value="RhoGEF"/>
    <property type="match status" value="1"/>
</dbReference>
<feature type="region of interest" description="Disordered" evidence="1">
    <location>
        <begin position="267"/>
        <end position="286"/>
    </location>
</feature>
<reference evidence="4 5" key="1">
    <citation type="submission" date="2020-08" db="EMBL/GenBank/DDBJ databases">
        <authorList>
            <person name="Hejnol A."/>
        </authorList>
    </citation>
    <scope>NUCLEOTIDE SEQUENCE [LARGE SCALE GENOMIC DNA]</scope>
</reference>
<dbReference type="PANTHER" id="PTHR16777">
    <property type="entry name" value="PROTEIN ECT2"/>
    <property type="match status" value="1"/>
</dbReference>
<name>A0A7I8VR93_9ANNE</name>
<dbReference type="GO" id="GO:0007399">
    <property type="term" value="P:nervous system development"/>
    <property type="evidence" value="ECO:0007669"/>
    <property type="project" value="TreeGrafter"/>
</dbReference>
<dbReference type="GO" id="GO:0005096">
    <property type="term" value="F:GTPase activator activity"/>
    <property type="evidence" value="ECO:0007669"/>
    <property type="project" value="InterPro"/>
</dbReference>
<dbReference type="Proteomes" id="UP000549394">
    <property type="component" value="Unassembled WGS sequence"/>
</dbReference>
<feature type="compositionally biased region" description="Low complexity" evidence="1">
    <location>
        <begin position="267"/>
        <end position="280"/>
    </location>
</feature>
<gene>
    <name evidence="4" type="ORF">DGYR_LOCUS6861</name>
</gene>
<protein>
    <submittedName>
        <fullName evidence="4">DgyrCDS7188</fullName>
    </submittedName>
</protein>
<dbReference type="CDD" id="cd17732">
    <property type="entry name" value="BRCT_Ect2_rpt2"/>
    <property type="match status" value="1"/>
</dbReference>
<dbReference type="OrthoDB" id="9997817at2759"/>
<dbReference type="Gene3D" id="2.30.29.30">
    <property type="entry name" value="Pleckstrin-homology domain (PH domain)/Phosphotyrosine-binding domain (PTB)"/>
    <property type="match status" value="1"/>
</dbReference>
<dbReference type="GO" id="GO:0005938">
    <property type="term" value="C:cell cortex"/>
    <property type="evidence" value="ECO:0007669"/>
    <property type="project" value="TreeGrafter"/>
</dbReference>
<evidence type="ECO:0000256" key="1">
    <source>
        <dbReference type="SAM" id="MobiDB-lite"/>
    </source>
</evidence>
<evidence type="ECO:0000313" key="4">
    <source>
        <dbReference type="EMBL" id="CAD5118491.1"/>
    </source>
</evidence>
<dbReference type="PROSITE" id="PS50172">
    <property type="entry name" value="BRCT"/>
    <property type="match status" value="2"/>
</dbReference>
<dbReference type="InterPro" id="IPR035899">
    <property type="entry name" value="DBL_dom_sf"/>
</dbReference>
<dbReference type="GO" id="GO:0005085">
    <property type="term" value="F:guanyl-nucleotide exchange factor activity"/>
    <property type="evidence" value="ECO:0007669"/>
    <property type="project" value="InterPro"/>
</dbReference>
<evidence type="ECO:0000313" key="5">
    <source>
        <dbReference type="Proteomes" id="UP000549394"/>
    </source>
</evidence>
<dbReference type="GO" id="GO:0005634">
    <property type="term" value="C:nucleus"/>
    <property type="evidence" value="ECO:0007669"/>
    <property type="project" value="InterPro"/>
</dbReference>
<dbReference type="SMART" id="SM00292">
    <property type="entry name" value="BRCT"/>
    <property type="match status" value="2"/>
</dbReference>
<dbReference type="PROSITE" id="PS50010">
    <property type="entry name" value="DH_2"/>
    <property type="match status" value="1"/>
</dbReference>
<sequence length="940" mass="106442">MTDSGDDRTAVIVGTKLRQDKELVECIRILNIKYVYSDTGFEHIKRNVIFVLDNFDGDIFTKLRELKARIYGPPVLKRCARVYQNRPGHSTVVLCEMLSCVLQSRLADLVHHMGGSIRRDYTPKVTHLVANCAGGEKYRHAVCFGKNIMAARWVSECWNVANDIVRTADDSVLMTHKIRPFTFCVLCFFGISSQERIEMEQLADQNDGRVVDDPETPLCTHLVVGPETRDLPFELHPQLHVVRAEWFWGCLQMEATADENLYKYEATKSTSSASPATPGTKTRKRKRALKENLAHLAAGGRDSSLHIVPLPKRKSNGDQASFSSSLIFDASIDNELSPVLKSNTTILRKFDIESYHRTIPILMDNEKREESFVELTNEAIADELFEQTNIFDCTISTTSNELQSDPRPSILEESFKTLDNDNINPLKNVKRTKSVRSNYDHTPSKTPVIKVPLIAKDMSKRQKIAIELLETERNYVHILAFMITVKDELENTDQPGGAILAQHDVRDIFGSLQLIYDVHFEMLKKFNQLINNWKEDCKIGQVIVQNVSSIEKAYPPFINYQDRTAKRIAECDMENGRFHAFQKRLQSRSDGIRESITELIIRPVQRLPSMKLLLENLLANTPETHDDHECLKDALKKLHQVTSKVNEGKKTIDDRFKLFELNEKIDGLPPTCLSSNRHFLKQINVCELTETTGSGQNLTLFLFDDILILAKRRKTTVGATPQRKTHKFLKELHLGGIKRVVDIKDADMRGAFGLIVTDSSEKERLIAFILGDDELISKKDFLVVLCKQVSRTQCTTDYLSHMITKDGRHFKQFKTDSGSLKENILAHGVDASLLHLDTPDSHNRTLSRAARSLSKRVSRAFSFSRTPRKLQRAVASVSHVMSPRMKTDTLNGKMTPTLDRPMRTGTSSASMLDLAAAQTLDEDIIEVFEDEVGSSPVLTS</sequence>
<dbReference type="InterPro" id="IPR001357">
    <property type="entry name" value="BRCT_dom"/>
</dbReference>
<organism evidence="4 5">
    <name type="scientific">Dimorphilus gyrociliatus</name>
    <dbReference type="NCBI Taxonomy" id="2664684"/>
    <lineage>
        <taxon>Eukaryota</taxon>
        <taxon>Metazoa</taxon>
        <taxon>Spiralia</taxon>
        <taxon>Lophotrochozoa</taxon>
        <taxon>Annelida</taxon>
        <taxon>Polychaeta</taxon>
        <taxon>Polychaeta incertae sedis</taxon>
        <taxon>Dinophilidae</taxon>
        <taxon>Dimorphilus</taxon>
    </lineage>
</organism>
<dbReference type="InterPro" id="IPR026817">
    <property type="entry name" value="Ect2"/>
</dbReference>
<evidence type="ECO:0000259" key="3">
    <source>
        <dbReference type="PROSITE" id="PS50172"/>
    </source>
</evidence>
<dbReference type="InterPro" id="IPR049395">
    <property type="entry name" value="ECT2_PH"/>
</dbReference>
<comment type="caution">
    <text evidence="4">The sequence shown here is derived from an EMBL/GenBank/DDBJ whole genome shotgun (WGS) entry which is preliminary data.</text>
</comment>
<proteinExistence type="predicted"/>
<dbReference type="InterPro" id="IPR036420">
    <property type="entry name" value="BRCT_dom_sf"/>
</dbReference>
<keyword evidence="5" id="KW-1185">Reference proteome</keyword>
<dbReference type="EMBL" id="CAJFCJ010000009">
    <property type="protein sequence ID" value="CAD5118491.1"/>
    <property type="molecule type" value="Genomic_DNA"/>
</dbReference>
<dbReference type="SUPFAM" id="SSF52113">
    <property type="entry name" value="BRCT domain"/>
    <property type="match status" value="2"/>
</dbReference>
<dbReference type="InterPro" id="IPR000219">
    <property type="entry name" value="DH_dom"/>
</dbReference>
<dbReference type="Gene3D" id="3.40.50.10190">
    <property type="entry name" value="BRCT domain"/>
    <property type="match status" value="3"/>
</dbReference>
<dbReference type="GO" id="GO:0000281">
    <property type="term" value="P:mitotic cytokinesis"/>
    <property type="evidence" value="ECO:0007669"/>
    <property type="project" value="TreeGrafter"/>
</dbReference>
<feature type="domain" description="BRCT" evidence="3">
    <location>
        <begin position="176"/>
        <end position="264"/>
    </location>
</feature>
<dbReference type="InterPro" id="IPR011993">
    <property type="entry name" value="PH-like_dom_sf"/>
</dbReference>
<feature type="domain" description="DH" evidence="2">
    <location>
        <begin position="460"/>
        <end position="648"/>
    </location>
</feature>